<dbReference type="Proteomes" id="UP000375690">
    <property type="component" value="Unassembled WGS sequence"/>
</dbReference>
<dbReference type="GO" id="GO:0006355">
    <property type="term" value="P:regulation of DNA-templated transcription"/>
    <property type="evidence" value="ECO:0007669"/>
    <property type="project" value="InterPro"/>
</dbReference>
<evidence type="ECO:0000256" key="2">
    <source>
        <dbReference type="ARBA" id="ARBA00023125"/>
    </source>
</evidence>
<dbReference type="RefSeq" id="WP_175353957.1">
    <property type="nucleotide sequence ID" value="NZ_CP113514.1"/>
</dbReference>
<sequence>MRPIEFYTTPEGEVTIREMGMPERQLKESDTEFIQRFLEVLEEFYPEAYKALRETYAKYDGNRLWRDFLAVRRFIKCNFGLYDNEIDIDENWNFKFEFVGCPMRGECAGFKVICQPKFNSNLSERQLEIMRLCYEGLSDEEVGKRMFLSSHTINNHRRNSFRKLGVHSMAEFNRYAAEKGLFKTAV</sequence>
<dbReference type="Gene3D" id="1.10.10.10">
    <property type="entry name" value="Winged helix-like DNA-binding domain superfamily/Winged helix DNA-binding domain"/>
    <property type="match status" value="1"/>
</dbReference>
<proteinExistence type="predicted"/>
<accession>A0A6A1XMR5</accession>
<evidence type="ECO:0000313" key="4">
    <source>
        <dbReference type="EMBL" id="KAB1329732.1"/>
    </source>
</evidence>
<dbReference type="InterPro" id="IPR036388">
    <property type="entry name" value="WH-like_DNA-bd_sf"/>
</dbReference>
<dbReference type="CDD" id="cd06170">
    <property type="entry name" value="LuxR_C_like"/>
    <property type="match status" value="1"/>
</dbReference>
<dbReference type="InterPro" id="IPR016032">
    <property type="entry name" value="Sig_transdc_resp-reg_C-effctor"/>
</dbReference>
<dbReference type="SUPFAM" id="SSF46894">
    <property type="entry name" value="C-terminal effector domain of the bipartite response regulators"/>
    <property type="match status" value="1"/>
</dbReference>
<dbReference type="GO" id="GO:0003677">
    <property type="term" value="F:DNA binding"/>
    <property type="evidence" value="ECO:0007669"/>
    <property type="project" value="UniProtKB-KW"/>
</dbReference>
<dbReference type="PROSITE" id="PS50043">
    <property type="entry name" value="HTH_LUXR_2"/>
    <property type="match status" value="1"/>
</dbReference>
<gene>
    <name evidence="4" type="ORF">F3B53_03460</name>
</gene>
<dbReference type="SMART" id="SM00421">
    <property type="entry name" value="HTH_LUXR"/>
    <property type="match status" value="1"/>
</dbReference>
<dbReference type="PANTHER" id="PTHR44688">
    <property type="entry name" value="DNA-BINDING TRANSCRIPTIONAL ACTIVATOR DEVR_DOSR"/>
    <property type="match status" value="1"/>
</dbReference>
<dbReference type="InterPro" id="IPR000792">
    <property type="entry name" value="Tscrpt_reg_LuxR_C"/>
</dbReference>
<comment type="caution">
    <text evidence="4">The sequence shown here is derived from an EMBL/GenBank/DDBJ whole genome shotgun (WGS) entry which is preliminary data.</text>
</comment>
<dbReference type="AlphaFoldDB" id="A0A6A1XMR5"/>
<name>A0A6A1XMR5_BACOV</name>
<protein>
    <submittedName>
        <fullName evidence="4">Helix-turn-helix transcriptional regulator</fullName>
    </submittedName>
</protein>
<evidence type="ECO:0000313" key="5">
    <source>
        <dbReference type="Proteomes" id="UP000375690"/>
    </source>
</evidence>
<dbReference type="PANTHER" id="PTHR44688:SF16">
    <property type="entry name" value="DNA-BINDING TRANSCRIPTIONAL ACTIVATOR DEVR_DOSR"/>
    <property type="match status" value="1"/>
</dbReference>
<evidence type="ECO:0000256" key="1">
    <source>
        <dbReference type="ARBA" id="ARBA00023015"/>
    </source>
</evidence>
<evidence type="ECO:0000256" key="3">
    <source>
        <dbReference type="ARBA" id="ARBA00023163"/>
    </source>
</evidence>
<reference evidence="4 5" key="1">
    <citation type="journal article" date="2019" name="Nat. Med.">
        <title>A library of human gut bacterial isolates paired with longitudinal multiomics data enables mechanistic microbiome research.</title>
        <authorList>
            <person name="Poyet M."/>
            <person name="Groussin M."/>
            <person name="Gibbons S.M."/>
            <person name="Avila-Pacheco J."/>
            <person name="Jiang X."/>
            <person name="Kearney S.M."/>
            <person name="Perrotta A.R."/>
            <person name="Berdy B."/>
            <person name="Zhao S."/>
            <person name="Lieberman T.D."/>
            <person name="Swanson P.K."/>
            <person name="Smith M."/>
            <person name="Roesemann S."/>
            <person name="Alexander J.E."/>
            <person name="Rich S.A."/>
            <person name="Livny J."/>
            <person name="Vlamakis H."/>
            <person name="Clish C."/>
            <person name="Bullock K."/>
            <person name="Deik A."/>
            <person name="Scott J."/>
            <person name="Pierce K.A."/>
            <person name="Xavier R.J."/>
            <person name="Alm E.J."/>
        </authorList>
    </citation>
    <scope>NUCLEOTIDE SEQUENCE [LARGE SCALE GENOMIC DNA]</scope>
    <source>
        <strain evidence="4 5">BIOML-A2</strain>
    </source>
</reference>
<keyword evidence="1" id="KW-0805">Transcription regulation</keyword>
<dbReference type="EMBL" id="VWFC01000003">
    <property type="protein sequence ID" value="KAB1329732.1"/>
    <property type="molecule type" value="Genomic_DNA"/>
</dbReference>
<dbReference type="Pfam" id="PF00196">
    <property type="entry name" value="GerE"/>
    <property type="match status" value="1"/>
</dbReference>
<keyword evidence="3" id="KW-0804">Transcription</keyword>
<keyword evidence="2" id="KW-0238">DNA-binding</keyword>
<dbReference type="PRINTS" id="PR00038">
    <property type="entry name" value="HTHLUXR"/>
</dbReference>
<organism evidence="4 5">
    <name type="scientific">Bacteroides ovatus</name>
    <dbReference type="NCBI Taxonomy" id="28116"/>
    <lineage>
        <taxon>Bacteria</taxon>
        <taxon>Pseudomonadati</taxon>
        <taxon>Bacteroidota</taxon>
        <taxon>Bacteroidia</taxon>
        <taxon>Bacteroidales</taxon>
        <taxon>Bacteroidaceae</taxon>
        <taxon>Bacteroides</taxon>
    </lineage>
</organism>